<evidence type="ECO:0000313" key="3">
    <source>
        <dbReference type="Proteomes" id="UP001140453"/>
    </source>
</evidence>
<feature type="region of interest" description="Disordered" evidence="1">
    <location>
        <begin position="199"/>
        <end position="234"/>
    </location>
</feature>
<evidence type="ECO:0000256" key="1">
    <source>
        <dbReference type="SAM" id="MobiDB-lite"/>
    </source>
</evidence>
<feature type="region of interest" description="Disordered" evidence="1">
    <location>
        <begin position="150"/>
        <end position="178"/>
    </location>
</feature>
<comment type="caution">
    <text evidence="2">The sequence shown here is derived from an EMBL/GenBank/DDBJ whole genome shotgun (WGS) entry which is preliminary data.</text>
</comment>
<proteinExistence type="predicted"/>
<dbReference type="EMBL" id="JAPEVB010000002">
    <property type="protein sequence ID" value="KAJ4394133.1"/>
    <property type="molecule type" value="Genomic_DNA"/>
</dbReference>
<dbReference type="AlphaFoldDB" id="A0A9W8YYE3"/>
<reference evidence="2" key="1">
    <citation type="submission" date="2022-10" db="EMBL/GenBank/DDBJ databases">
        <title>Tapping the CABI collections for fungal endophytes: first genome assemblies for Collariella, Neodidymelliopsis, Ascochyta clinopodiicola, Didymella pomorum, Didymosphaeria variabile, Neocosmospora piperis and Neocucurbitaria cava.</title>
        <authorList>
            <person name="Hill R."/>
        </authorList>
    </citation>
    <scope>NUCLEOTIDE SEQUENCE</scope>
    <source>
        <strain evidence="2">IMI 355082</strain>
    </source>
</reference>
<sequence length="268" mass="29101">MSDNYRSSPESANTANVAGIRKDLESIQKAVKTISSTGDRAVPALDAKVIRLEKRLAKLEHSLRSAPITLTENSVSRAEMETKLNALSEAHSAELEKFSRNVQVTLTELRSNMVPRLEFEKQLEALSRAGPADIHLPKCQIDPMMEISCSPPSLTNSSSPAPQYGHLPTTSPPGESSLGIPFPEFAWLPLAQAPEEIVGDESHNDKPPQKSLSKPVKSKRQSSPPQPLKTQFQLKPAVEGALKYGPTVCAGRQKTGFSVEQQTGKATQ</sequence>
<organism evidence="2 3">
    <name type="scientific">Gnomoniopsis smithogilvyi</name>
    <dbReference type="NCBI Taxonomy" id="1191159"/>
    <lineage>
        <taxon>Eukaryota</taxon>
        <taxon>Fungi</taxon>
        <taxon>Dikarya</taxon>
        <taxon>Ascomycota</taxon>
        <taxon>Pezizomycotina</taxon>
        <taxon>Sordariomycetes</taxon>
        <taxon>Sordariomycetidae</taxon>
        <taxon>Diaporthales</taxon>
        <taxon>Gnomoniaceae</taxon>
        <taxon>Gnomoniopsis</taxon>
    </lineage>
</organism>
<protein>
    <submittedName>
        <fullName evidence="2">Uncharacterized protein</fullName>
    </submittedName>
</protein>
<feature type="compositionally biased region" description="Low complexity" evidence="1">
    <location>
        <begin position="150"/>
        <end position="162"/>
    </location>
</feature>
<dbReference type="Proteomes" id="UP001140453">
    <property type="component" value="Unassembled WGS sequence"/>
</dbReference>
<name>A0A9W8YYE3_9PEZI</name>
<gene>
    <name evidence="2" type="ORF">N0V93_003350</name>
</gene>
<feature type="compositionally biased region" description="Polar residues" evidence="1">
    <location>
        <begin position="255"/>
        <end position="268"/>
    </location>
</feature>
<evidence type="ECO:0000313" key="2">
    <source>
        <dbReference type="EMBL" id="KAJ4394133.1"/>
    </source>
</evidence>
<keyword evidence="3" id="KW-1185">Reference proteome</keyword>
<feature type="region of interest" description="Disordered" evidence="1">
    <location>
        <begin position="249"/>
        <end position="268"/>
    </location>
</feature>
<accession>A0A9W8YYE3</accession>